<evidence type="ECO:0000313" key="7">
    <source>
        <dbReference type="Proteomes" id="UP001595843"/>
    </source>
</evidence>
<protein>
    <submittedName>
        <fullName evidence="6">Cysteine dioxygenase</fullName>
    </submittedName>
</protein>
<accession>A0ABV8JGF7</accession>
<organism evidence="6 7">
    <name type="scientific">Salinithrix halophila</name>
    <dbReference type="NCBI Taxonomy" id="1485204"/>
    <lineage>
        <taxon>Bacteria</taxon>
        <taxon>Bacillati</taxon>
        <taxon>Bacillota</taxon>
        <taxon>Bacilli</taxon>
        <taxon>Bacillales</taxon>
        <taxon>Thermoactinomycetaceae</taxon>
        <taxon>Salinithrix</taxon>
    </lineage>
</organism>
<evidence type="ECO:0000256" key="1">
    <source>
        <dbReference type="ARBA" id="ARBA00006622"/>
    </source>
</evidence>
<dbReference type="EMBL" id="JBHSAP010000018">
    <property type="protein sequence ID" value="MFC4077836.1"/>
    <property type="molecule type" value="Genomic_DNA"/>
</dbReference>
<comment type="caution">
    <text evidence="6">The sequence shown here is derived from an EMBL/GenBank/DDBJ whole genome shotgun (WGS) entry which is preliminary data.</text>
</comment>
<dbReference type="Pfam" id="PF05995">
    <property type="entry name" value="CDO_I"/>
    <property type="match status" value="1"/>
</dbReference>
<evidence type="ECO:0000256" key="4">
    <source>
        <dbReference type="ARBA" id="ARBA00023002"/>
    </source>
</evidence>
<evidence type="ECO:0000313" key="6">
    <source>
        <dbReference type="EMBL" id="MFC4077836.1"/>
    </source>
</evidence>
<gene>
    <name evidence="6" type="ORF">ACFOUO_13615</name>
</gene>
<dbReference type="RefSeq" id="WP_380705674.1">
    <property type="nucleotide sequence ID" value="NZ_JBHSAP010000018.1"/>
</dbReference>
<dbReference type="PANTHER" id="PTHR12918:SF1">
    <property type="entry name" value="CYSTEINE DIOXYGENASE TYPE 1"/>
    <property type="match status" value="1"/>
</dbReference>
<dbReference type="PANTHER" id="PTHR12918">
    <property type="entry name" value="CYSTEINE DIOXYGENASE"/>
    <property type="match status" value="1"/>
</dbReference>
<dbReference type="Gene3D" id="2.60.120.10">
    <property type="entry name" value="Jelly Rolls"/>
    <property type="match status" value="1"/>
</dbReference>
<dbReference type="InterPro" id="IPR011051">
    <property type="entry name" value="RmlC_Cupin_sf"/>
</dbReference>
<dbReference type="CDD" id="cd10548">
    <property type="entry name" value="cupin_CDO"/>
    <property type="match status" value="1"/>
</dbReference>
<sequence>MDLVHELKGLLQPITQPTPLEIKQVLKGIGCTHDRIAPYLSEPDPQSSLPYGRKVILRTDLFEVIVINIPGKTETPVHDHGHSIGCVYVVFGGFINRLYKVGEHSKEPVLQTETRYGQGECLLIDDGLIHSMGNPVQKNMVSLHVYSPPIHDNKLYSSSTGSSPLQISRRNSGNLSSIWAGEKGP</sequence>
<comment type="similarity">
    <text evidence="1">Belongs to the cysteine dioxygenase family.</text>
</comment>
<proteinExistence type="inferred from homology"/>
<dbReference type="Proteomes" id="UP001595843">
    <property type="component" value="Unassembled WGS sequence"/>
</dbReference>
<dbReference type="GO" id="GO:0051213">
    <property type="term" value="F:dioxygenase activity"/>
    <property type="evidence" value="ECO:0007669"/>
    <property type="project" value="UniProtKB-KW"/>
</dbReference>
<dbReference type="InterPro" id="IPR014710">
    <property type="entry name" value="RmlC-like_jellyroll"/>
</dbReference>
<keyword evidence="4" id="KW-0560">Oxidoreductase</keyword>
<evidence type="ECO:0000256" key="5">
    <source>
        <dbReference type="ARBA" id="ARBA00023004"/>
    </source>
</evidence>
<evidence type="ECO:0000256" key="2">
    <source>
        <dbReference type="ARBA" id="ARBA00022723"/>
    </source>
</evidence>
<keyword evidence="5" id="KW-0408">Iron</keyword>
<name>A0ABV8JGF7_9BACL</name>
<keyword evidence="3 6" id="KW-0223">Dioxygenase</keyword>
<dbReference type="InterPro" id="IPR010300">
    <property type="entry name" value="CDO_1"/>
</dbReference>
<reference evidence="7" key="1">
    <citation type="journal article" date="2019" name="Int. J. Syst. Evol. Microbiol.">
        <title>The Global Catalogue of Microorganisms (GCM) 10K type strain sequencing project: providing services to taxonomists for standard genome sequencing and annotation.</title>
        <authorList>
            <consortium name="The Broad Institute Genomics Platform"/>
            <consortium name="The Broad Institute Genome Sequencing Center for Infectious Disease"/>
            <person name="Wu L."/>
            <person name="Ma J."/>
        </authorList>
    </citation>
    <scope>NUCLEOTIDE SEQUENCE [LARGE SCALE GENOMIC DNA]</scope>
    <source>
        <strain evidence="7">IBRC-M 10813</strain>
    </source>
</reference>
<dbReference type="SUPFAM" id="SSF51182">
    <property type="entry name" value="RmlC-like cupins"/>
    <property type="match status" value="1"/>
</dbReference>
<keyword evidence="7" id="KW-1185">Reference proteome</keyword>
<keyword evidence="2" id="KW-0479">Metal-binding</keyword>
<evidence type="ECO:0000256" key="3">
    <source>
        <dbReference type="ARBA" id="ARBA00022964"/>
    </source>
</evidence>